<evidence type="ECO:0000313" key="6">
    <source>
        <dbReference type="EMBL" id="KAG7388397.1"/>
    </source>
</evidence>
<dbReference type="Pfam" id="PF13086">
    <property type="entry name" value="AAA_11"/>
    <property type="match status" value="1"/>
</dbReference>
<dbReference type="GO" id="GO:0004386">
    <property type="term" value="F:helicase activity"/>
    <property type="evidence" value="ECO:0007669"/>
    <property type="project" value="InterPro"/>
</dbReference>
<keyword evidence="7" id="KW-1185">Reference proteome</keyword>
<evidence type="ECO:0000259" key="4">
    <source>
        <dbReference type="Pfam" id="PF16399"/>
    </source>
</evidence>
<dbReference type="CDD" id="cd18808">
    <property type="entry name" value="SF1_C_Upf1"/>
    <property type="match status" value="1"/>
</dbReference>
<accession>A0A8T1W451</accession>
<dbReference type="PANTHER" id="PTHR10887">
    <property type="entry name" value="DNA2/NAM7 HELICASE FAMILY"/>
    <property type="match status" value="1"/>
</dbReference>
<evidence type="ECO:0000259" key="5">
    <source>
        <dbReference type="Pfam" id="PF21143"/>
    </source>
</evidence>
<dbReference type="GO" id="GO:0003729">
    <property type="term" value="F:mRNA binding"/>
    <property type="evidence" value="ECO:0007669"/>
    <property type="project" value="TreeGrafter"/>
</dbReference>
<evidence type="ECO:0000313" key="7">
    <source>
        <dbReference type="Proteomes" id="UP000694044"/>
    </source>
</evidence>
<dbReference type="FunFam" id="3.40.50.300:FF:002863">
    <property type="entry name" value="Pre-mRNA-splicing factor cwf11"/>
    <property type="match status" value="1"/>
</dbReference>
<dbReference type="EMBL" id="JAGDFM010000061">
    <property type="protein sequence ID" value="KAG7388397.1"/>
    <property type="molecule type" value="Genomic_DNA"/>
</dbReference>
<evidence type="ECO:0000259" key="3">
    <source>
        <dbReference type="Pfam" id="PF13087"/>
    </source>
</evidence>
<dbReference type="Pfam" id="PF13087">
    <property type="entry name" value="AAA_12"/>
    <property type="match status" value="1"/>
</dbReference>
<dbReference type="InterPro" id="IPR041679">
    <property type="entry name" value="DNA2/NAM7-like_C"/>
</dbReference>
<dbReference type="InterPro" id="IPR045055">
    <property type="entry name" value="DNA2/NAM7-like"/>
</dbReference>
<comment type="caution">
    <text evidence="6">The sequence shown here is derived from an EMBL/GenBank/DDBJ whole genome shotgun (WGS) entry which is preliminary data.</text>
</comment>
<feature type="domain" description="RNA helicase aquarius beta-barrel" evidence="5">
    <location>
        <begin position="577"/>
        <end position="738"/>
    </location>
</feature>
<proteinExistence type="predicted"/>
<dbReference type="PANTHER" id="PTHR10887:SF5">
    <property type="entry name" value="RNA HELICASE AQUARIUS"/>
    <property type="match status" value="1"/>
</dbReference>
<gene>
    <name evidence="6" type="ORF">PHYPSEUDO_012605</name>
</gene>
<sequence>MPRRAASPASSSAASAAPTTRALAAKVLEQPPSKESLDAVAALYVEFLGETSDDARTLECLREMDAMGFLEDALWPLADVVATARDCRHHVKKAWLVSVLLLVGLRARAGDATSSGNSCSGVWTFVKEEDAAWKTFTTTLWTAVAEATEEDAKWTLKEQTALTQFLIASFQSLEVPHVAASVLQMTSLPLWAALSPTQRSLEFHAYPKLERHWNRIMAGDSFGKTEGEKKTPKKNKRRKLVSTTEAPRHEQHALVHRLDAFFQALKAPVDDDVPKHEVALRLRFVAVFLALLVDLLSQLPTRRFLLTVLRRRHVRTVLRNSALVQHALQGQDANDRQALRKQLALLDACMQFPIDAHTGTSLSPREHREHQARHIQALQQCAFQSFRNSRVEELAIAPCGHIADASSFTEMLRAIAAADRSRLSSLAIAVGVLADQAEADSTSDADLIEFFKEEYSVDGSHDNDALSSNVPVFPTELDIWNDMLDRNDSSAQNGKGSDGDEPMEGVGHPTTEIYNTDDTNLFPLLPVRKLGLQFLNLADYLQRNYELLRLEAAQDIRGDLETVLRHIDAVRTLRSSSENDTVFRGFSRSAVPLTGVLQVVKVGKPALGQAAPASVVAQLEVELSGRHDRKQFDCYQTKEVVFLVTVRATADEGAEIMGFQKQSQETGSFPEDFGVQFVRAAEIVEVADTAGHTINDENPVGKGSKRVFKLALDGVQYKNDLEAGHLEAYEQVNLLVRRKPRENNFKAVLDTVAGAWHNANKEELLPAWLHDLFLGYGDPAAAVYKSIYKARAEKQLAVPMAELLLDGAHALEAGGAEKLVDADDETRTLDPKLAMAPFTYVEDIRDGTSFIRAYHKKNSSGATPRFSSPIRYTKAQVTAVRTGMCEGLTLVVGPPGTGKTDVAVQLVLNLYRTTPAHEKILIVAHSNQALNDFFAKVLAQNAIHEAEIVRMGQPHLANEGGAGEKEGKGAFHADFSRNGRVAFLLERRAALLAEVEQMAQWLIKLDAAQYAGLGGGSASYSCENALIFYQFHMKAFLDAALVFTELPSKDEKVVALADFFAMRKGAAPDKAEALRQFAVDIGSYFAELRRLQPFELLQTPRQRGDMYLIHHARIVAMTCIHAALNYRKLTDLGLTFGSLIMEEAAQVSELDSLVPLLLACSKTAGPTLNGSKTASGLKRVVLMGDAKQLPPVVKSLALKNYAHFDQSLFTRLLRLGVPHVVLDRQGRSRCELADVYRWRYAEISSNGDKTTLGDLPRVKSEPEYQTGNAGFSHVAQFVDLSGVSNERQSSPFAYENEEEARFIVALFRYIIGVGYRAEQVTILTTYSAQKELLQRLLHAEVPKGTKTCKVSTVDRFQGQQNDIVLLSTVRNGSSVGHLRDVRRASTAFSRARLGLYVVGCRSTLDRARELQPFVSKLVSVAEKQDGDKATKLALVPSGRVGVATPSTAKAKKTTSRGKSSDVVYVSDRKQLEKVVAGLQA</sequence>
<dbReference type="InterPro" id="IPR047187">
    <property type="entry name" value="SF1_C_Upf1"/>
</dbReference>
<feature type="domain" description="DNA2/NAM7 helicase helicase" evidence="2">
    <location>
        <begin position="875"/>
        <end position="1195"/>
    </location>
</feature>
<dbReference type="InterPro" id="IPR032174">
    <property type="entry name" value="Aquarius_N"/>
</dbReference>
<protein>
    <recommendedName>
        <fullName evidence="8">Intron-binding protein aquarius</fullName>
    </recommendedName>
</protein>
<reference evidence="6" key="1">
    <citation type="submission" date="2021-02" db="EMBL/GenBank/DDBJ databases">
        <authorList>
            <person name="Palmer J.M."/>
        </authorList>
    </citation>
    <scope>NUCLEOTIDE SEQUENCE</scope>
    <source>
        <strain evidence="6">SCRP734</strain>
    </source>
</reference>
<dbReference type="OrthoDB" id="1879at2759"/>
<feature type="compositionally biased region" description="Basic residues" evidence="1">
    <location>
        <begin position="231"/>
        <end position="240"/>
    </location>
</feature>
<feature type="domain" description="RNA helicase aquarius N-terminal" evidence="4">
    <location>
        <begin position="38"/>
        <end position="435"/>
    </location>
</feature>
<evidence type="ECO:0008006" key="8">
    <source>
        <dbReference type="Google" id="ProtNLM"/>
    </source>
</evidence>
<organism evidence="6 7">
    <name type="scientific">Phytophthora pseudosyringae</name>
    <dbReference type="NCBI Taxonomy" id="221518"/>
    <lineage>
        <taxon>Eukaryota</taxon>
        <taxon>Sar</taxon>
        <taxon>Stramenopiles</taxon>
        <taxon>Oomycota</taxon>
        <taxon>Peronosporomycetes</taxon>
        <taxon>Peronosporales</taxon>
        <taxon>Peronosporaceae</taxon>
        <taxon>Phytophthora</taxon>
    </lineage>
</organism>
<dbReference type="InterPro" id="IPR041677">
    <property type="entry name" value="DNA2/NAM7_AAA_11"/>
</dbReference>
<evidence type="ECO:0000259" key="2">
    <source>
        <dbReference type="Pfam" id="PF13086"/>
    </source>
</evidence>
<evidence type="ECO:0000256" key="1">
    <source>
        <dbReference type="SAM" id="MobiDB-lite"/>
    </source>
</evidence>
<dbReference type="Pfam" id="PF21143">
    <property type="entry name" value="Aquarius_N_2nd"/>
    <property type="match status" value="1"/>
</dbReference>
<dbReference type="GO" id="GO:0071013">
    <property type="term" value="C:catalytic step 2 spliceosome"/>
    <property type="evidence" value="ECO:0007669"/>
    <property type="project" value="TreeGrafter"/>
</dbReference>
<feature type="region of interest" description="Disordered" evidence="1">
    <location>
        <begin position="485"/>
        <end position="507"/>
    </location>
</feature>
<dbReference type="Pfam" id="PF16399">
    <property type="entry name" value="Aquarius_N_1st"/>
    <property type="match status" value="1"/>
</dbReference>
<feature type="domain" description="DNA2/NAM7 helicase-like C-terminal" evidence="3">
    <location>
        <begin position="1205"/>
        <end position="1401"/>
    </location>
</feature>
<dbReference type="InterPro" id="IPR048966">
    <property type="entry name" value="Aquarius_b-barrel"/>
</dbReference>
<feature type="region of interest" description="Disordered" evidence="1">
    <location>
        <begin position="221"/>
        <end position="246"/>
    </location>
</feature>
<dbReference type="Proteomes" id="UP000694044">
    <property type="component" value="Unassembled WGS sequence"/>
</dbReference>
<name>A0A8T1W451_9STRA</name>